<proteinExistence type="predicted"/>
<gene>
    <name evidence="1" type="ORF">C2G38_2168840</name>
</gene>
<reference evidence="1 2" key="1">
    <citation type="submission" date="2018-06" db="EMBL/GenBank/DDBJ databases">
        <title>Comparative genomics reveals the genomic features of Rhizophagus irregularis, R. cerebriforme, R. diaphanum and Gigaspora rosea, and their symbiotic lifestyle signature.</title>
        <authorList>
            <person name="Morin E."/>
            <person name="San Clemente H."/>
            <person name="Chen E.C.H."/>
            <person name="De La Providencia I."/>
            <person name="Hainaut M."/>
            <person name="Kuo A."/>
            <person name="Kohler A."/>
            <person name="Murat C."/>
            <person name="Tang N."/>
            <person name="Roy S."/>
            <person name="Loubradou J."/>
            <person name="Henrissat B."/>
            <person name="Grigoriev I.V."/>
            <person name="Corradi N."/>
            <person name="Roux C."/>
            <person name="Martin F.M."/>
        </authorList>
    </citation>
    <scope>NUCLEOTIDE SEQUENCE [LARGE SCALE GENOMIC DNA]</scope>
    <source>
        <strain evidence="1 2">DAOM 194757</strain>
    </source>
</reference>
<evidence type="ECO:0000313" key="1">
    <source>
        <dbReference type="EMBL" id="RIB24371.1"/>
    </source>
</evidence>
<accession>A0A397VRJ1</accession>
<dbReference type="EMBL" id="QKWP01000220">
    <property type="protein sequence ID" value="RIB24371.1"/>
    <property type="molecule type" value="Genomic_DNA"/>
</dbReference>
<sequence>MSDESSNDYKKRFQSPTVIKFTVPLKKKKTTNTNVYISRIDNKDLFSPTVSPSSNDYKKWFQSPTVIKSTVPLKKKKITNTNVYISRIDNKDLFPPTVLPVTTKSKTYNSVEWKTLNQSLLNAKRQNKINQDWAEVNSKFFQFKLIYDSVQKKSFDFQMQKDNEINRLIKQSIPDGCSTEISRWRKAYNLVVLVIKKGSDICLEDFLEEIRDLNITFNYLQEVEPEEFMTLLNKIVENYKLKMEI</sequence>
<comment type="caution">
    <text evidence="1">The sequence shown here is derived from an EMBL/GenBank/DDBJ whole genome shotgun (WGS) entry which is preliminary data.</text>
</comment>
<dbReference type="Proteomes" id="UP000266673">
    <property type="component" value="Unassembled WGS sequence"/>
</dbReference>
<keyword evidence="2" id="KW-1185">Reference proteome</keyword>
<name>A0A397VRJ1_9GLOM</name>
<organism evidence="1 2">
    <name type="scientific">Gigaspora rosea</name>
    <dbReference type="NCBI Taxonomy" id="44941"/>
    <lineage>
        <taxon>Eukaryota</taxon>
        <taxon>Fungi</taxon>
        <taxon>Fungi incertae sedis</taxon>
        <taxon>Mucoromycota</taxon>
        <taxon>Glomeromycotina</taxon>
        <taxon>Glomeromycetes</taxon>
        <taxon>Diversisporales</taxon>
        <taxon>Gigasporaceae</taxon>
        <taxon>Gigaspora</taxon>
    </lineage>
</organism>
<dbReference type="OrthoDB" id="2352828at2759"/>
<evidence type="ECO:0000313" key="2">
    <source>
        <dbReference type="Proteomes" id="UP000266673"/>
    </source>
</evidence>
<dbReference type="AlphaFoldDB" id="A0A397VRJ1"/>
<protein>
    <submittedName>
        <fullName evidence="1">Uncharacterized protein</fullName>
    </submittedName>
</protein>